<accession>A0A2N0BHR6</accession>
<evidence type="ECO:0000256" key="8">
    <source>
        <dbReference type="SAM" id="MobiDB-lite"/>
    </source>
</evidence>
<dbReference type="GO" id="GO:0005886">
    <property type="term" value="C:plasma membrane"/>
    <property type="evidence" value="ECO:0007669"/>
    <property type="project" value="UniProtKB-SubCell"/>
</dbReference>
<evidence type="ECO:0000256" key="5">
    <source>
        <dbReference type="ARBA" id="ARBA00022692"/>
    </source>
</evidence>
<feature type="transmembrane region" description="Helical" evidence="9">
    <location>
        <begin position="445"/>
        <end position="465"/>
    </location>
</feature>
<feature type="transmembrane region" description="Helical" evidence="9">
    <location>
        <begin position="15"/>
        <end position="32"/>
    </location>
</feature>
<sequence>MIERLVEFSIRKKETVILIAAIVCLIGLWNAFKLPIDAVPDVTNVQVTIVTSSPGLTPYEVEQFITYPIELELTGIPGATEIRSISRTGVSSVSIIFEDATDIWFARQLVNERLKIAVTQIPPEYGTPELAPVATALGDIYEFVLTSDRHSPTDIRSYMDWDLSKKLKSIPGVIEVNTLGGTLKQYQILIDPKKLAVHNLTVSEIIGDLKSANFNTGGGYVQKEEEQVVIRGEGQFEGIEELKRVAIRTYADGIPLLLGQIAKVETGPALRFGIATRGGKEVVAATVIMLLGENSREVVDRVRQGVAKLEKTLPPGMKLEPFYDRSEFINRALKTVFINLGEGALLVFFALVLTLGTAKGAALVAAAIPISMLVAVIFMRQFEVVGNLMSLGALDFGLLVDGSIVMLESVIGGFYAGRKNFAHPMNEEELRLATQAIIADRCKRVARAAAFSVAIIMLVYLPLMVLEGVEGRMFRPMAITVALALGSALVFSVTVFPASLAMAYRRPFIHKAHAWERIEHYYIRLLNWGWERKKEIVLFSVGLIVFSFTLGSFLGSEFLPRIDEGELEIDAKRLPSTAINHSRDLNLEIEKVLFQFSEISSVVCRVGRGESAAEPLGTEETSVMVKLKPKSEWVNADTREELMDRIKTKLESEIPSTYFSMSQPIENRINSLLTGSKADVVVKIYGDDLHTLKTQGDKITSVLSKVQGTGDLRVQKVLGLPMLQINTNYDNMARYGVSAAEILRTVEMMRVGANAGKIFEGMRRYDLVLRLDLEADEIREVKNIPVMTTSNNTVPLGQVADVEILDSGAAIYREGLKRRIFVEVNIRGRDLGGYIEEAKEKVKPIVDSLPEGYEVIWGGQFDNFVRARNRLILVVPVALLIIFLMLIAAFESVYYALGVFTVVPLATAGGILGLLIRGLPFSIPAAVGFIAVSGIAVLNGVVYASILKEEIASGKKIGDAVISAGILSLRPVLTTELIAAIGFLPMALSGMAGAEVQRPLATVVIAGVLIATALSRMVLPIVMETLLGWDSDRLVKKEQRRRKKENIYIQIDIGDDDLSQEFTKSASNAENRIETTPDHEIKKKQSKKKLR</sequence>
<keyword evidence="7 9" id="KW-0472">Membrane</keyword>
<dbReference type="PANTHER" id="PTHR32063">
    <property type="match status" value="1"/>
</dbReference>
<gene>
    <name evidence="10" type="ORF">CH379_18850</name>
</gene>
<dbReference type="OrthoDB" id="9758757at2"/>
<dbReference type="NCBIfam" id="TIGR00914">
    <property type="entry name" value="2A0601"/>
    <property type="match status" value="1"/>
</dbReference>
<feature type="transmembrane region" description="Helical" evidence="9">
    <location>
        <begin position="362"/>
        <end position="382"/>
    </location>
</feature>
<dbReference type="Gene3D" id="1.20.1640.10">
    <property type="entry name" value="Multidrug efflux transporter AcrB transmembrane domain"/>
    <property type="match status" value="2"/>
</dbReference>
<evidence type="ECO:0000256" key="3">
    <source>
        <dbReference type="ARBA" id="ARBA00022448"/>
    </source>
</evidence>
<dbReference type="Gene3D" id="3.30.2090.10">
    <property type="entry name" value="Multidrug efflux transporter AcrB TolC docking domain, DN and DC subdomains"/>
    <property type="match status" value="2"/>
</dbReference>
<name>A0A2N0B4F3_9LEPT</name>
<dbReference type="Pfam" id="PF00873">
    <property type="entry name" value="ACR_tran"/>
    <property type="match status" value="1"/>
</dbReference>
<dbReference type="Gene3D" id="3.30.70.1440">
    <property type="entry name" value="Multidrug efflux transporter AcrB pore domain"/>
    <property type="match status" value="1"/>
</dbReference>
<dbReference type="PRINTS" id="PR00702">
    <property type="entry name" value="ACRIFLAVINRP"/>
</dbReference>
<dbReference type="InterPro" id="IPR027463">
    <property type="entry name" value="AcrB_DN_DC_subdom"/>
</dbReference>
<dbReference type="InterPro" id="IPR001036">
    <property type="entry name" value="Acrflvin-R"/>
</dbReference>
<dbReference type="AlphaFoldDB" id="A0A2N0B4F3"/>
<dbReference type="SUPFAM" id="SSF82866">
    <property type="entry name" value="Multidrug efflux transporter AcrB transmembrane domain"/>
    <property type="match status" value="2"/>
</dbReference>
<dbReference type="SUPFAM" id="SSF82693">
    <property type="entry name" value="Multidrug efflux transporter AcrB pore domain, PN1, PN2, PC1 and PC2 subdomains"/>
    <property type="match status" value="2"/>
</dbReference>
<keyword evidence="4" id="KW-1003">Cell membrane</keyword>
<feature type="transmembrane region" description="Helical" evidence="9">
    <location>
        <begin position="871"/>
        <end position="890"/>
    </location>
</feature>
<proteinExistence type="inferred from homology"/>
<dbReference type="RefSeq" id="WP_100747796.1">
    <property type="nucleotide sequence ID" value="NZ_NPEH01000383.1"/>
</dbReference>
<dbReference type="EMBL" id="NPEF01000289">
    <property type="protein sequence ID" value="PJZ91406.1"/>
    <property type="molecule type" value="Genomic_DNA"/>
</dbReference>
<feature type="transmembrane region" description="Helical" evidence="9">
    <location>
        <begin position="1000"/>
        <end position="1019"/>
    </location>
</feature>
<comment type="caution">
    <text evidence="10">The sequence shown here is derived from an EMBL/GenBank/DDBJ whole genome shotgun (WGS) entry which is preliminary data.</text>
</comment>
<dbReference type="InterPro" id="IPR004763">
    <property type="entry name" value="CusA-like"/>
</dbReference>
<evidence type="ECO:0000256" key="9">
    <source>
        <dbReference type="SAM" id="Phobius"/>
    </source>
</evidence>
<protein>
    <submittedName>
        <fullName evidence="10">CusA/CzcA family heavy metal efflux RND transporter</fullName>
    </submittedName>
</protein>
<feature type="compositionally biased region" description="Basic and acidic residues" evidence="8">
    <location>
        <begin position="1071"/>
        <end position="1083"/>
    </location>
</feature>
<keyword evidence="5 9" id="KW-0812">Transmembrane</keyword>
<organism evidence="10">
    <name type="scientific">Leptospira ellisii</name>
    <dbReference type="NCBI Taxonomy" id="2023197"/>
    <lineage>
        <taxon>Bacteria</taxon>
        <taxon>Pseudomonadati</taxon>
        <taxon>Spirochaetota</taxon>
        <taxon>Spirochaetia</taxon>
        <taxon>Leptospirales</taxon>
        <taxon>Leptospiraceae</taxon>
        <taxon>Leptospira</taxon>
    </lineage>
</organism>
<evidence type="ECO:0000256" key="7">
    <source>
        <dbReference type="ARBA" id="ARBA00023136"/>
    </source>
</evidence>
<feature type="transmembrane region" description="Helical" evidence="9">
    <location>
        <begin position="967"/>
        <end position="988"/>
    </location>
</feature>
<feature type="transmembrane region" description="Helical" evidence="9">
    <location>
        <begin position="536"/>
        <end position="554"/>
    </location>
</feature>
<dbReference type="SUPFAM" id="SSF82714">
    <property type="entry name" value="Multidrug efflux transporter AcrB TolC docking domain, DN and DC subdomains"/>
    <property type="match status" value="2"/>
</dbReference>
<evidence type="ECO:0000256" key="1">
    <source>
        <dbReference type="ARBA" id="ARBA00004651"/>
    </source>
</evidence>
<evidence type="ECO:0000256" key="2">
    <source>
        <dbReference type="ARBA" id="ARBA00010942"/>
    </source>
</evidence>
<keyword evidence="6 9" id="KW-1133">Transmembrane helix</keyword>
<dbReference type="PANTHER" id="PTHR32063:SF24">
    <property type="entry name" value="CATION EFFLUX SYSTEM (ACRB_ACRD_ACRF FAMILY)"/>
    <property type="match status" value="1"/>
</dbReference>
<dbReference type="Gene3D" id="3.30.70.1320">
    <property type="entry name" value="Multidrug efflux transporter AcrB pore domain like"/>
    <property type="match status" value="1"/>
</dbReference>
<evidence type="ECO:0000256" key="6">
    <source>
        <dbReference type="ARBA" id="ARBA00022989"/>
    </source>
</evidence>
<keyword evidence="3" id="KW-0813">Transport</keyword>
<feature type="region of interest" description="Disordered" evidence="8">
    <location>
        <begin position="1062"/>
        <end position="1091"/>
    </location>
</feature>
<dbReference type="GO" id="GO:0008324">
    <property type="term" value="F:monoatomic cation transmembrane transporter activity"/>
    <property type="evidence" value="ECO:0007669"/>
    <property type="project" value="InterPro"/>
</dbReference>
<comment type="subcellular location">
    <subcellularLocation>
        <location evidence="1">Cell membrane</location>
        <topology evidence="1">Multi-pass membrane protein</topology>
    </subcellularLocation>
</comment>
<feature type="transmembrane region" description="Helical" evidence="9">
    <location>
        <begin position="922"/>
        <end position="946"/>
    </location>
</feature>
<evidence type="ECO:0000313" key="10">
    <source>
        <dbReference type="EMBL" id="PJZ91406.1"/>
    </source>
</evidence>
<accession>A0A2N0B4F3</accession>
<feature type="transmembrane region" description="Helical" evidence="9">
    <location>
        <begin position="336"/>
        <end position="355"/>
    </location>
</feature>
<reference evidence="10" key="1">
    <citation type="submission" date="2017-07" db="EMBL/GenBank/DDBJ databases">
        <title>Leptospira spp. isolated from tropical soils.</title>
        <authorList>
            <person name="Thibeaux R."/>
            <person name="Iraola G."/>
            <person name="Ferres I."/>
            <person name="Bierque E."/>
            <person name="Girault D."/>
            <person name="Soupe-Gilbert M.-E."/>
            <person name="Picardeau M."/>
            <person name="Goarant C."/>
        </authorList>
    </citation>
    <scope>NUCLEOTIDE SEQUENCE [LARGE SCALE GENOMIC DNA]</scope>
    <source>
        <strain evidence="10">ATI7-C-A5</strain>
    </source>
</reference>
<evidence type="ECO:0000256" key="4">
    <source>
        <dbReference type="ARBA" id="ARBA00022475"/>
    </source>
</evidence>
<comment type="similarity">
    <text evidence="2">Belongs to the resistance-nodulation-cell division (RND) (TC 2.A.6) family.</text>
</comment>
<feature type="transmembrane region" description="Helical" evidence="9">
    <location>
        <begin position="897"/>
        <end position="916"/>
    </location>
</feature>
<feature type="transmembrane region" description="Helical" evidence="9">
    <location>
        <begin position="477"/>
        <end position="504"/>
    </location>
</feature>
<dbReference type="Gene3D" id="3.30.70.1430">
    <property type="entry name" value="Multidrug efflux transporter AcrB pore domain"/>
    <property type="match status" value="2"/>
</dbReference>
<dbReference type="GO" id="GO:0042910">
    <property type="term" value="F:xenobiotic transmembrane transporter activity"/>
    <property type="evidence" value="ECO:0007669"/>
    <property type="project" value="TreeGrafter"/>
</dbReference>